<accession>A0A0C9WB86</accession>
<organism evidence="1 2">
    <name type="scientific">Hydnomerulius pinastri MD-312</name>
    <dbReference type="NCBI Taxonomy" id="994086"/>
    <lineage>
        <taxon>Eukaryota</taxon>
        <taxon>Fungi</taxon>
        <taxon>Dikarya</taxon>
        <taxon>Basidiomycota</taxon>
        <taxon>Agaricomycotina</taxon>
        <taxon>Agaricomycetes</taxon>
        <taxon>Agaricomycetidae</taxon>
        <taxon>Boletales</taxon>
        <taxon>Boletales incertae sedis</taxon>
        <taxon>Leucogyrophana</taxon>
    </lineage>
</organism>
<sequence>MDFGGGKVVAFNFMPACREMPKLGTPRGFIPYKLTVDNVLDRDHRRISFAVSYVDCMSVLTLTPGEIFSVRAENGCSGGQEEVLSNTVQRWSFRKDWC</sequence>
<reference evidence="1 2" key="1">
    <citation type="submission" date="2014-04" db="EMBL/GenBank/DDBJ databases">
        <title>Evolutionary Origins and Diversification of the Mycorrhizal Mutualists.</title>
        <authorList>
            <consortium name="DOE Joint Genome Institute"/>
            <consortium name="Mycorrhizal Genomics Consortium"/>
            <person name="Kohler A."/>
            <person name="Kuo A."/>
            <person name="Nagy L.G."/>
            <person name="Floudas D."/>
            <person name="Copeland A."/>
            <person name="Barry K.W."/>
            <person name="Cichocki N."/>
            <person name="Veneault-Fourrey C."/>
            <person name="LaButti K."/>
            <person name="Lindquist E.A."/>
            <person name="Lipzen A."/>
            <person name="Lundell T."/>
            <person name="Morin E."/>
            <person name="Murat C."/>
            <person name="Riley R."/>
            <person name="Ohm R."/>
            <person name="Sun H."/>
            <person name="Tunlid A."/>
            <person name="Henrissat B."/>
            <person name="Grigoriev I.V."/>
            <person name="Hibbett D.S."/>
            <person name="Martin F."/>
        </authorList>
    </citation>
    <scope>NUCLEOTIDE SEQUENCE [LARGE SCALE GENOMIC DNA]</scope>
    <source>
        <strain evidence="1 2">MD-312</strain>
    </source>
</reference>
<evidence type="ECO:0000313" key="2">
    <source>
        <dbReference type="Proteomes" id="UP000053820"/>
    </source>
</evidence>
<name>A0A0C9WB86_9AGAM</name>
<proteinExistence type="predicted"/>
<evidence type="ECO:0000313" key="1">
    <source>
        <dbReference type="EMBL" id="KIJ60986.1"/>
    </source>
</evidence>
<dbReference type="EMBL" id="KN839866">
    <property type="protein sequence ID" value="KIJ60986.1"/>
    <property type="molecule type" value="Genomic_DNA"/>
</dbReference>
<gene>
    <name evidence="1" type="ORF">HYDPIDRAFT_116482</name>
</gene>
<dbReference type="HOGENOM" id="CLU_2333866_0_0_1"/>
<keyword evidence="2" id="KW-1185">Reference proteome</keyword>
<dbReference type="AlphaFoldDB" id="A0A0C9WB86"/>
<dbReference type="Proteomes" id="UP000053820">
    <property type="component" value="Unassembled WGS sequence"/>
</dbReference>
<protein>
    <submittedName>
        <fullName evidence="1">Uncharacterized protein</fullName>
    </submittedName>
</protein>